<dbReference type="Proteomes" id="UP000526408">
    <property type="component" value="Unassembled WGS sequence"/>
</dbReference>
<gene>
    <name evidence="2" type="ORF">HCU73_15090</name>
</gene>
<sequence>MTEQINKTRPEADIPAGPQAAPAQDRVVRLEDRVPPQTAPVSDHEMGELVLGAWLFALDAMHQRLPAQSVELAARRARATLAEKVETLPYAQLLDPMVQGEHWRKLVMITEQETLAHRILDGTASYAARKARA</sequence>
<feature type="region of interest" description="Disordered" evidence="1">
    <location>
        <begin position="1"/>
        <end position="25"/>
    </location>
</feature>
<reference evidence="2 3" key="1">
    <citation type="submission" date="2020-04" db="EMBL/GenBank/DDBJ databases">
        <authorList>
            <person name="Yoon J."/>
        </authorList>
    </citation>
    <scope>NUCLEOTIDE SEQUENCE [LARGE SCALE GENOMIC DNA]</scope>
    <source>
        <strain evidence="2 3">KMU-115</strain>
    </source>
</reference>
<evidence type="ECO:0000256" key="1">
    <source>
        <dbReference type="SAM" id="MobiDB-lite"/>
    </source>
</evidence>
<name>A0A7X6H224_9RHOB</name>
<keyword evidence="3" id="KW-1185">Reference proteome</keyword>
<evidence type="ECO:0000313" key="3">
    <source>
        <dbReference type="Proteomes" id="UP000526408"/>
    </source>
</evidence>
<dbReference type="EMBL" id="JAAZQQ010000005">
    <property type="protein sequence ID" value="NKX45919.1"/>
    <property type="molecule type" value="Genomic_DNA"/>
</dbReference>
<dbReference type="RefSeq" id="WP_168624293.1">
    <property type="nucleotide sequence ID" value="NZ_JAAZQQ010000005.1"/>
</dbReference>
<proteinExistence type="predicted"/>
<protein>
    <submittedName>
        <fullName evidence="2">Uncharacterized protein</fullName>
    </submittedName>
</protein>
<feature type="compositionally biased region" description="Basic and acidic residues" evidence="1">
    <location>
        <begin position="1"/>
        <end position="12"/>
    </location>
</feature>
<organism evidence="2 3">
    <name type="scientific">Roseicyclus persicicus</name>
    <dbReference type="NCBI Taxonomy" id="2650661"/>
    <lineage>
        <taxon>Bacteria</taxon>
        <taxon>Pseudomonadati</taxon>
        <taxon>Pseudomonadota</taxon>
        <taxon>Alphaproteobacteria</taxon>
        <taxon>Rhodobacterales</taxon>
        <taxon>Roseobacteraceae</taxon>
        <taxon>Roseicyclus</taxon>
    </lineage>
</organism>
<evidence type="ECO:0000313" key="2">
    <source>
        <dbReference type="EMBL" id="NKX45919.1"/>
    </source>
</evidence>
<comment type="caution">
    <text evidence="2">The sequence shown here is derived from an EMBL/GenBank/DDBJ whole genome shotgun (WGS) entry which is preliminary data.</text>
</comment>
<dbReference type="AlphaFoldDB" id="A0A7X6H224"/>
<accession>A0A7X6H224</accession>